<keyword evidence="2" id="KW-0813">Transport</keyword>
<evidence type="ECO:0000313" key="8">
    <source>
        <dbReference type="Proteomes" id="UP000614601"/>
    </source>
</evidence>
<evidence type="ECO:0000259" key="6">
    <source>
        <dbReference type="PROSITE" id="PS50219"/>
    </source>
</evidence>
<accession>A0A811KMX5</accession>
<dbReference type="PROSITE" id="PS50219">
    <property type="entry name" value="CNH"/>
    <property type="match status" value="1"/>
</dbReference>
<evidence type="ECO:0000256" key="4">
    <source>
        <dbReference type="ARBA" id="ARBA00022927"/>
    </source>
</evidence>
<evidence type="ECO:0000256" key="3">
    <source>
        <dbReference type="ARBA" id="ARBA00022490"/>
    </source>
</evidence>
<comment type="caution">
    <text evidence="7">The sequence shown here is derived from an EMBL/GenBank/DDBJ whole genome shotgun (WGS) entry which is preliminary data.</text>
</comment>
<evidence type="ECO:0000256" key="1">
    <source>
        <dbReference type="ARBA" id="ARBA00004496"/>
    </source>
</evidence>
<dbReference type="GO" id="GO:0016020">
    <property type="term" value="C:membrane"/>
    <property type="evidence" value="ECO:0007669"/>
    <property type="project" value="TreeGrafter"/>
</dbReference>
<dbReference type="EMBL" id="CAJFCW020000003">
    <property type="protein sequence ID" value="CAG9106434.1"/>
    <property type="molecule type" value="Genomic_DNA"/>
</dbReference>
<dbReference type="GO" id="GO:0006914">
    <property type="term" value="P:autophagy"/>
    <property type="evidence" value="ECO:0007669"/>
    <property type="project" value="TreeGrafter"/>
</dbReference>
<dbReference type="AlphaFoldDB" id="A0A811KMX5"/>
<proteinExistence type="predicted"/>
<dbReference type="InterPro" id="IPR032914">
    <property type="entry name" value="Vam6/VPS39/TRAP1"/>
</dbReference>
<dbReference type="EMBL" id="CAJFDH010000003">
    <property type="protein sequence ID" value="CAD5216691.1"/>
    <property type="molecule type" value="Genomic_DNA"/>
</dbReference>
<dbReference type="PANTHER" id="PTHR12894">
    <property type="entry name" value="CNH DOMAIN CONTAINING"/>
    <property type="match status" value="1"/>
</dbReference>
<dbReference type="Pfam" id="PF00780">
    <property type="entry name" value="CNH"/>
    <property type="match status" value="1"/>
</dbReference>
<feature type="domain" description="CNH" evidence="6">
    <location>
        <begin position="15"/>
        <end position="282"/>
    </location>
</feature>
<keyword evidence="3" id="KW-0963">Cytoplasm</keyword>
<reference evidence="7" key="1">
    <citation type="submission" date="2020-09" db="EMBL/GenBank/DDBJ databases">
        <authorList>
            <person name="Kikuchi T."/>
        </authorList>
    </citation>
    <scope>NUCLEOTIDE SEQUENCE</scope>
    <source>
        <strain evidence="7">SH1</strain>
    </source>
</reference>
<keyword evidence="4" id="KW-0653">Protein transport</keyword>
<dbReference type="GO" id="GO:0034058">
    <property type="term" value="P:endosomal vesicle fusion"/>
    <property type="evidence" value="ECO:0007669"/>
    <property type="project" value="TreeGrafter"/>
</dbReference>
<keyword evidence="8" id="KW-1185">Reference proteome</keyword>
<dbReference type="OrthoDB" id="10258882at2759"/>
<dbReference type="InterPro" id="IPR036322">
    <property type="entry name" value="WD40_repeat_dom_sf"/>
</dbReference>
<sequence>MDLFDLKVVANFGQKSTDDPVTAFTGTREKLLFGTHKGKLIRCRMENDQLVYDKSVLLSNQDTIKQLVYVQSHDLLMAVVDNGIVHITESTMTLLATTGSGSVISLAVCQKESSEEQELLFAVSTNKKGILLCKRHQHGGEVTVDIVKKITVNGNVENLCFNADSICYALDQTYYVLELDGGSKEHHELISTTGTTSIEAIGENEYCIAADDGLLIFVNAKGTATRPPLTTKTDVVGLEYKEPLLYVIGNSHLHIYNLNDENFKESLATENLTHITSTENDIYVLSGDKVASKVVVADYEKLVHNLYAEDGEKGLEALETIKKTLVNDEKAQKFCQSFIEKTALKYIEEGKTEAGLKLFFESDADPIIILSQVPRLNTNAAQEMIFQEIKLDNEEIQSFLESYMSKKEEDEVKREVMSYLIRLELLMDKVDVDHLNESMLFDDELREWILENGYHSLAAEICFENGLLSEGFEIWRDYSDKTDDDIDFDGLMFRLGTVLDNPELVQDTLHWLAPKSPENAMELINQLPNLDFDWILQNFKNKSPRFVLDYFRKHLDSEDVTPQSLVEVVRIYSLLIKEDSMDLKLRKDFRNIVLNVDYNEEIDEILKENECLKFEYIIFTTRLQNVEESLKRLVEEDLELAEALFIRFCDQKPEIVYTIAPFYLKDNNSDNSLRDRFLHLLTETRPFRGIEKFLPNLKSSSPTELLSLVQATTERTESDIQMLKLRNAIASLAIVATSNRTKNMKKFTIVKEGDECFVCKQKFGHQNITFVPQGTVHTRCVRRL</sequence>
<dbReference type="GO" id="GO:0005737">
    <property type="term" value="C:cytoplasm"/>
    <property type="evidence" value="ECO:0007669"/>
    <property type="project" value="UniProtKB-SubCell"/>
</dbReference>
<protein>
    <recommendedName>
        <fullName evidence="6">CNH domain-containing protein</fullName>
    </recommendedName>
</protein>
<keyword evidence="5" id="KW-0175">Coiled coil</keyword>
<evidence type="ECO:0000256" key="5">
    <source>
        <dbReference type="SAM" id="Coils"/>
    </source>
</evidence>
<dbReference type="Proteomes" id="UP000614601">
    <property type="component" value="Unassembled WGS sequence"/>
</dbReference>
<dbReference type="PANTHER" id="PTHR12894:SF27">
    <property type="entry name" value="TRANSFORMING GROWTH FACTOR-BETA RECEPTOR-ASSOCIATED PROTEIN 1"/>
    <property type="match status" value="1"/>
</dbReference>
<dbReference type="InterPro" id="IPR001180">
    <property type="entry name" value="CNH_dom"/>
</dbReference>
<dbReference type="Proteomes" id="UP000783686">
    <property type="component" value="Unassembled WGS sequence"/>
</dbReference>
<evidence type="ECO:0000313" key="7">
    <source>
        <dbReference type="EMBL" id="CAD5216691.1"/>
    </source>
</evidence>
<evidence type="ECO:0000256" key="2">
    <source>
        <dbReference type="ARBA" id="ARBA00022448"/>
    </source>
</evidence>
<comment type="subcellular location">
    <subcellularLocation>
        <location evidence="1">Cytoplasm</location>
    </subcellularLocation>
</comment>
<organism evidence="7 8">
    <name type="scientific">Bursaphelenchus okinawaensis</name>
    <dbReference type="NCBI Taxonomy" id="465554"/>
    <lineage>
        <taxon>Eukaryota</taxon>
        <taxon>Metazoa</taxon>
        <taxon>Ecdysozoa</taxon>
        <taxon>Nematoda</taxon>
        <taxon>Chromadorea</taxon>
        <taxon>Rhabditida</taxon>
        <taxon>Tylenchina</taxon>
        <taxon>Tylenchomorpha</taxon>
        <taxon>Aphelenchoidea</taxon>
        <taxon>Aphelenchoididae</taxon>
        <taxon>Bursaphelenchus</taxon>
    </lineage>
</organism>
<name>A0A811KMX5_9BILA</name>
<dbReference type="SUPFAM" id="SSF50978">
    <property type="entry name" value="WD40 repeat-like"/>
    <property type="match status" value="1"/>
</dbReference>
<gene>
    <name evidence="7" type="ORF">BOKJ2_LOCUS6714</name>
</gene>
<feature type="coiled-coil region" evidence="5">
    <location>
        <begin position="595"/>
        <end position="643"/>
    </location>
</feature>
<dbReference type="GO" id="GO:0015031">
    <property type="term" value="P:protein transport"/>
    <property type="evidence" value="ECO:0007669"/>
    <property type="project" value="UniProtKB-KW"/>
</dbReference>